<dbReference type="PANTHER" id="PTHR13159:SF0">
    <property type="entry name" value="RADIAL SPOKE HEAD 6 HOMOLOG A"/>
    <property type="match status" value="1"/>
</dbReference>
<keyword evidence="2" id="KW-0963">Cytoplasm</keyword>
<dbReference type="Pfam" id="PF04712">
    <property type="entry name" value="Radial_spoke"/>
    <property type="match status" value="1"/>
</dbReference>
<dbReference type="EMBL" id="CAJHUC010000488">
    <property type="protein sequence ID" value="CAD7696505.1"/>
    <property type="molecule type" value="Genomic_DNA"/>
</dbReference>
<proteinExistence type="predicted"/>
<feature type="region of interest" description="Disordered" evidence="6">
    <location>
        <begin position="313"/>
        <end position="332"/>
    </location>
</feature>
<accession>A0A8S1IRJ3</accession>
<keyword evidence="5" id="KW-0966">Cell projection</keyword>
<keyword evidence="8" id="KW-1185">Reference proteome</keyword>
<dbReference type="GO" id="GO:0001534">
    <property type="term" value="C:radial spoke"/>
    <property type="evidence" value="ECO:0007669"/>
    <property type="project" value="InterPro"/>
</dbReference>
<evidence type="ECO:0000256" key="5">
    <source>
        <dbReference type="ARBA" id="ARBA00023273"/>
    </source>
</evidence>
<evidence type="ECO:0000256" key="6">
    <source>
        <dbReference type="SAM" id="MobiDB-lite"/>
    </source>
</evidence>
<organism evidence="7 8">
    <name type="scientific">Ostreobium quekettii</name>
    <dbReference type="NCBI Taxonomy" id="121088"/>
    <lineage>
        <taxon>Eukaryota</taxon>
        <taxon>Viridiplantae</taxon>
        <taxon>Chlorophyta</taxon>
        <taxon>core chlorophytes</taxon>
        <taxon>Ulvophyceae</taxon>
        <taxon>TCBD clade</taxon>
        <taxon>Bryopsidales</taxon>
        <taxon>Ostreobineae</taxon>
        <taxon>Ostreobiaceae</taxon>
        <taxon>Ostreobium</taxon>
    </lineage>
</organism>
<evidence type="ECO:0000256" key="3">
    <source>
        <dbReference type="ARBA" id="ARBA00023069"/>
    </source>
</evidence>
<dbReference type="AlphaFoldDB" id="A0A8S1IRJ3"/>
<evidence type="ECO:0000313" key="8">
    <source>
        <dbReference type="Proteomes" id="UP000708148"/>
    </source>
</evidence>
<evidence type="ECO:0000256" key="4">
    <source>
        <dbReference type="ARBA" id="ARBA00023212"/>
    </source>
</evidence>
<sequence length="332" mass="37176">MYNIMLMAKKLGEDPKHGVATIRCFGKFWGLFADYYVFETTLKEAPEEEEENLGGLRIYLQFTDSLNSYIEEGCVPPEKGSGANAYSYFVCSYLGGPFTKLPDVRPEQIKAARNLKRFLVGRLDSSVSNYPPFPGKEANFLRAQIARISSTTVLCPSGYFNVSEEGEIEKNEEFQSLESREMGNATNWSHRHPHLKRQGRCQPHVREPPEGEEEEFVPTEEEQEQGPEPLATLENDAEVNAGPAWTPLYSSHNENVKYQVACVRSNLWPGACAVWGGGRFANIYVGWGIKNLPLTPLPPPPINPEFDLALMESTELPPKPAEEEPAEGEEEA</sequence>
<reference evidence="7" key="1">
    <citation type="submission" date="2020-12" db="EMBL/GenBank/DDBJ databases">
        <authorList>
            <person name="Iha C."/>
        </authorList>
    </citation>
    <scope>NUCLEOTIDE SEQUENCE</scope>
</reference>
<feature type="compositionally biased region" description="Acidic residues" evidence="6">
    <location>
        <begin position="323"/>
        <end position="332"/>
    </location>
</feature>
<protein>
    <submittedName>
        <fullName evidence="7">Uncharacterized protein</fullName>
    </submittedName>
</protein>
<evidence type="ECO:0000256" key="2">
    <source>
        <dbReference type="ARBA" id="ARBA00022490"/>
    </source>
</evidence>
<keyword evidence="4" id="KW-0206">Cytoskeleton</keyword>
<dbReference type="GO" id="GO:0060294">
    <property type="term" value="P:cilium movement involved in cell motility"/>
    <property type="evidence" value="ECO:0007669"/>
    <property type="project" value="InterPro"/>
</dbReference>
<feature type="region of interest" description="Disordered" evidence="6">
    <location>
        <begin position="187"/>
        <end position="228"/>
    </location>
</feature>
<dbReference type="PANTHER" id="PTHR13159">
    <property type="entry name" value="RADIAL SPOKEHEAD-RELATED"/>
    <property type="match status" value="1"/>
</dbReference>
<evidence type="ECO:0000313" key="7">
    <source>
        <dbReference type="EMBL" id="CAD7696505.1"/>
    </source>
</evidence>
<comment type="subcellular location">
    <subcellularLocation>
        <location evidence="1">Cytoplasm</location>
        <location evidence="1">Cytoskeleton</location>
        <location evidence="1">Cilium axoneme</location>
    </subcellularLocation>
</comment>
<dbReference type="OrthoDB" id="272202at2759"/>
<gene>
    <name evidence="7" type="ORF">OSTQU699_LOCUS1865</name>
</gene>
<dbReference type="GO" id="GO:0035082">
    <property type="term" value="P:axoneme assembly"/>
    <property type="evidence" value="ECO:0007669"/>
    <property type="project" value="TreeGrafter"/>
</dbReference>
<dbReference type="Proteomes" id="UP000708148">
    <property type="component" value="Unassembled WGS sequence"/>
</dbReference>
<evidence type="ECO:0000256" key="1">
    <source>
        <dbReference type="ARBA" id="ARBA00004430"/>
    </source>
</evidence>
<name>A0A8S1IRJ3_9CHLO</name>
<feature type="compositionally biased region" description="Acidic residues" evidence="6">
    <location>
        <begin position="210"/>
        <end position="225"/>
    </location>
</feature>
<feature type="compositionally biased region" description="Basic residues" evidence="6">
    <location>
        <begin position="189"/>
        <end position="199"/>
    </location>
</feature>
<comment type="caution">
    <text evidence="7">The sequence shown here is derived from an EMBL/GenBank/DDBJ whole genome shotgun (WGS) entry which is preliminary data.</text>
</comment>
<dbReference type="InterPro" id="IPR006802">
    <property type="entry name" value="Radial_spoke"/>
</dbReference>
<keyword evidence="3" id="KW-0969">Cilium</keyword>